<dbReference type="AlphaFoldDB" id="A0A423A252"/>
<name>A0A423A252_KLEPN</name>
<dbReference type="RefSeq" id="WP_023301974.1">
    <property type="nucleotide sequence ID" value="NZ_AP022527.1"/>
</dbReference>
<comment type="caution">
    <text evidence="1">The sequence shown here is derived from an EMBL/GenBank/DDBJ whole genome shotgun (WGS) entry which is preliminary data.</text>
</comment>
<proteinExistence type="predicted"/>
<dbReference type="Proteomes" id="UP000283322">
    <property type="component" value="Unassembled WGS sequence"/>
</dbReference>
<accession>A0A423A252</accession>
<protein>
    <submittedName>
        <fullName evidence="1">Uncharacterized protein</fullName>
    </submittedName>
</protein>
<evidence type="ECO:0000313" key="1">
    <source>
        <dbReference type="EMBL" id="ROH05700.1"/>
    </source>
</evidence>
<dbReference type="EMBL" id="MPYG04000001">
    <property type="protein sequence ID" value="ROH05700.1"/>
    <property type="molecule type" value="Genomic_DNA"/>
</dbReference>
<evidence type="ECO:0000313" key="2">
    <source>
        <dbReference type="Proteomes" id="UP000283322"/>
    </source>
</evidence>
<sequence length="89" mass="9735">MSFTLTQKLKSFRTIPYLNLVEPLSAAPVAVTYTAKGVDSINGTTATVLFDTQAEGLEATGQLYYSFEFTDLATIFEDAETALKKEISE</sequence>
<reference evidence="1 2" key="1">
    <citation type="submission" date="2018-10" db="EMBL/GenBank/DDBJ databases">
        <authorList>
            <person name="Vanduin D."/>
            <person name="Fouts D."/>
            <person name="Wright M."/>
            <person name="Sutton G."/>
            <person name="Nguyen K."/>
            <person name="Kreiswirth B."/>
            <person name="Chen L."/>
            <person name="Rojas L."/>
            <person name="Hujer A."/>
            <person name="Hujer K."/>
            <person name="Bonomo R."/>
            <person name="Adams M."/>
        </authorList>
    </citation>
    <scope>NUCLEOTIDE SEQUENCE [LARGE SCALE GENOMIC DNA]</scope>
    <source>
        <strain evidence="1 2">CRK0165</strain>
    </source>
</reference>
<organism evidence="1 2">
    <name type="scientific">Klebsiella pneumoniae</name>
    <dbReference type="NCBI Taxonomy" id="573"/>
    <lineage>
        <taxon>Bacteria</taxon>
        <taxon>Pseudomonadati</taxon>
        <taxon>Pseudomonadota</taxon>
        <taxon>Gammaproteobacteria</taxon>
        <taxon>Enterobacterales</taxon>
        <taxon>Enterobacteriaceae</taxon>
        <taxon>Klebsiella/Raoultella group</taxon>
        <taxon>Klebsiella</taxon>
        <taxon>Klebsiella pneumoniae complex</taxon>
    </lineage>
</organism>
<gene>
    <name evidence="1" type="ORF">BL124_00000040</name>
</gene>